<dbReference type="InterPro" id="IPR029787">
    <property type="entry name" value="Nucleotide_cyclase"/>
</dbReference>
<dbReference type="CDD" id="cd01949">
    <property type="entry name" value="GGDEF"/>
    <property type="match status" value="1"/>
</dbReference>
<feature type="domain" description="PAC" evidence="3">
    <location>
        <begin position="137"/>
        <end position="189"/>
    </location>
</feature>
<feature type="region of interest" description="Disordered" evidence="1">
    <location>
        <begin position="248"/>
        <end position="267"/>
    </location>
</feature>
<dbReference type="InterPro" id="IPR000014">
    <property type="entry name" value="PAS"/>
</dbReference>
<proteinExistence type="predicted"/>
<dbReference type="Proteomes" id="UP000036176">
    <property type="component" value="Unassembled WGS sequence"/>
</dbReference>
<dbReference type="SMART" id="SM00086">
    <property type="entry name" value="PAC"/>
    <property type="match status" value="2"/>
</dbReference>
<dbReference type="Gene3D" id="3.30.70.270">
    <property type="match status" value="1"/>
</dbReference>
<dbReference type="Gene3D" id="3.30.450.20">
    <property type="entry name" value="PAS domain"/>
    <property type="match status" value="2"/>
</dbReference>
<evidence type="ECO:0000313" key="6">
    <source>
        <dbReference type="Proteomes" id="UP000036176"/>
    </source>
</evidence>
<gene>
    <name evidence="5" type="primary">yfiN</name>
    <name evidence="5" type="ORF">MCHUDSM44219_05713</name>
</gene>
<dbReference type="Pfam" id="PF08447">
    <property type="entry name" value="PAS_3"/>
    <property type="match status" value="1"/>
</dbReference>
<dbReference type="InterPro" id="IPR000700">
    <property type="entry name" value="PAS-assoc_C"/>
</dbReference>
<dbReference type="Pfam" id="PF08448">
    <property type="entry name" value="PAS_4"/>
    <property type="match status" value="1"/>
</dbReference>
<comment type="caution">
    <text evidence="5">The sequence shown here is derived from an EMBL/GenBank/DDBJ whole genome shotgun (WGS) entry which is preliminary data.</text>
</comment>
<accession>A0A0J6V9F1</accession>
<feature type="domain" description="PAC" evidence="3">
    <location>
        <begin position="262"/>
        <end position="314"/>
    </location>
</feature>
<keyword evidence="5" id="KW-0808">Transferase</keyword>
<dbReference type="EC" id="2.7.7.65" evidence="5"/>
<evidence type="ECO:0000259" key="4">
    <source>
        <dbReference type="PROSITE" id="PS50887"/>
    </source>
</evidence>
<dbReference type="PATRIC" id="fig|1800.3.peg.5760"/>
<protein>
    <submittedName>
        <fullName evidence="5">Putative diguanylate cyclase YfiN</fullName>
        <ecNumber evidence="5">2.7.7.65</ecNumber>
    </submittedName>
</protein>
<dbReference type="InterPro" id="IPR000160">
    <property type="entry name" value="GGDEF_dom"/>
</dbReference>
<dbReference type="SMART" id="SM00091">
    <property type="entry name" value="PAS"/>
    <property type="match status" value="2"/>
</dbReference>
<dbReference type="PANTHER" id="PTHR44757:SF2">
    <property type="entry name" value="BIOFILM ARCHITECTURE MAINTENANCE PROTEIN MBAA"/>
    <property type="match status" value="1"/>
</dbReference>
<feature type="domain" description="PAS" evidence="2">
    <location>
        <begin position="92"/>
        <end position="138"/>
    </location>
</feature>
<evidence type="ECO:0000259" key="2">
    <source>
        <dbReference type="PROSITE" id="PS50112"/>
    </source>
</evidence>
<dbReference type="Pfam" id="PF00990">
    <property type="entry name" value="GGDEF"/>
    <property type="match status" value="1"/>
</dbReference>
<dbReference type="AlphaFoldDB" id="A0A0J6V9F1"/>
<organism evidence="5 6">
    <name type="scientific">Mycolicibacterium chubuense</name>
    <name type="common">Mycobacterium chubuense</name>
    <dbReference type="NCBI Taxonomy" id="1800"/>
    <lineage>
        <taxon>Bacteria</taxon>
        <taxon>Bacillati</taxon>
        <taxon>Actinomycetota</taxon>
        <taxon>Actinomycetes</taxon>
        <taxon>Mycobacteriales</taxon>
        <taxon>Mycobacteriaceae</taxon>
        <taxon>Mycolicibacterium</taxon>
    </lineage>
</organism>
<dbReference type="EMBL" id="JYNX01000095">
    <property type="protein sequence ID" value="KMO66839.1"/>
    <property type="molecule type" value="Genomic_DNA"/>
</dbReference>
<evidence type="ECO:0000313" key="5">
    <source>
        <dbReference type="EMBL" id="KMO66839.1"/>
    </source>
</evidence>
<dbReference type="NCBIfam" id="TIGR00229">
    <property type="entry name" value="sensory_box"/>
    <property type="match status" value="2"/>
</dbReference>
<keyword evidence="5" id="KW-0548">Nucleotidyltransferase</keyword>
<dbReference type="InterPro" id="IPR052155">
    <property type="entry name" value="Biofilm_reg_signaling"/>
</dbReference>
<dbReference type="InterPro" id="IPR013655">
    <property type="entry name" value="PAS_fold_3"/>
</dbReference>
<sequence>MRAMHSGQPVHGAIMGVHRPGHDEAGEHVWLTVDSVPIDFREGRPHRVVTRFAMITDARAVALQSAASGHLHRLLIDHAPDIAAWQLPDTTFLWVSSSSKSILGLEPEEIIGRTAHELMHPDDVAHMRNDLAAGVPSSRTVRMRHRDGCYRWLDVATQVIRDAAGEPAQLRSAWRDVTDRVEAEQERDAAARMIRSVWTSSPIGIAICTATGTIEDANLALCVMLGRQRGDVVGCTLRAFLHPDERGRDATIPRADEGRGPHHSETRYLRPDGTAFWGFRTTVALDPRIGREPRYLVHLQDVTLRRIAHEKLLHTASHDALTGLANRTAFDENVERTLKRLPPDACSGMLFIDLDGFKSVNDTYGHHVGDMVLQAVATRLERAIRKGDLAARLGGDEFVVCLPTVDDAEEAVVVARRVAALLSAPYDVEAQTVEISVSIGVTTAAAEQRALLVRAADRAMYRAKSTGNAIATVRAEGEGRCRPSAGP</sequence>
<dbReference type="NCBIfam" id="TIGR00254">
    <property type="entry name" value="GGDEF"/>
    <property type="match status" value="1"/>
</dbReference>
<reference evidence="5 6" key="1">
    <citation type="journal article" date="2015" name="Genome Biol. Evol.">
        <title>Characterization of Three Mycobacterium spp. with Potential Use in Bioremediation by Genome Sequencing and Comparative Genomics.</title>
        <authorList>
            <person name="Das S."/>
            <person name="Pettersson B.M."/>
            <person name="Behra P.R."/>
            <person name="Ramesh M."/>
            <person name="Dasgupta S."/>
            <person name="Bhattacharya A."/>
            <person name="Kirsebom L.A."/>
        </authorList>
    </citation>
    <scope>NUCLEOTIDE SEQUENCE [LARGE SCALE GENOMIC DNA]</scope>
    <source>
        <strain evidence="5 6">DSM 44219</strain>
    </source>
</reference>
<dbReference type="PROSITE" id="PS50113">
    <property type="entry name" value="PAC"/>
    <property type="match status" value="2"/>
</dbReference>
<feature type="domain" description="GGDEF" evidence="4">
    <location>
        <begin position="345"/>
        <end position="476"/>
    </location>
</feature>
<dbReference type="SMART" id="SM00267">
    <property type="entry name" value="GGDEF"/>
    <property type="match status" value="1"/>
</dbReference>
<dbReference type="PROSITE" id="PS50112">
    <property type="entry name" value="PAS"/>
    <property type="match status" value="1"/>
</dbReference>
<dbReference type="CDD" id="cd00130">
    <property type="entry name" value="PAS"/>
    <property type="match status" value="2"/>
</dbReference>
<dbReference type="FunFam" id="3.30.70.270:FF:000001">
    <property type="entry name" value="Diguanylate cyclase domain protein"/>
    <property type="match status" value="1"/>
</dbReference>
<dbReference type="InterPro" id="IPR001610">
    <property type="entry name" value="PAC"/>
</dbReference>
<evidence type="ECO:0000256" key="1">
    <source>
        <dbReference type="SAM" id="MobiDB-lite"/>
    </source>
</evidence>
<dbReference type="InterPro" id="IPR013656">
    <property type="entry name" value="PAS_4"/>
</dbReference>
<keyword evidence="6" id="KW-1185">Reference proteome</keyword>
<name>A0A0J6V9F1_MYCCU</name>
<dbReference type="InterPro" id="IPR043128">
    <property type="entry name" value="Rev_trsase/Diguanyl_cyclase"/>
</dbReference>
<dbReference type="InterPro" id="IPR035965">
    <property type="entry name" value="PAS-like_dom_sf"/>
</dbReference>
<dbReference type="SUPFAM" id="SSF55073">
    <property type="entry name" value="Nucleotide cyclase"/>
    <property type="match status" value="1"/>
</dbReference>
<evidence type="ECO:0000259" key="3">
    <source>
        <dbReference type="PROSITE" id="PS50113"/>
    </source>
</evidence>
<dbReference type="PROSITE" id="PS50887">
    <property type="entry name" value="GGDEF"/>
    <property type="match status" value="1"/>
</dbReference>
<dbReference type="SUPFAM" id="SSF55785">
    <property type="entry name" value="PYP-like sensor domain (PAS domain)"/>
    <property type="match status" value="2"/>
</dbReference>
<dbReference type="PANTHER" id="PTHR44757">
    <property type="entry name" value="DIGUANYLATE CYCLASE DGCP"/>
    <property type="match status" value="1"/>
</dbReference>
<dbReference type="GO" id="GO:0052621">
    <property type="term" value="F:diguanylate cyclase activity"/>
    <property type="evidence" value="ECO:0007669"/>
    <property type="project" value="UniProtKB-EC"/>
</dbReference>